<dbReference type="Proteomes" id="UP001162060">
    <property type="component" value="Unassembled WGS sequence"/>
</dbReference>
<organism evidence="2 4">
    <name type="scientific">Peronospora matthiolae</name>
    <dbReference type="NCBI Taxonomy" id="2874970"/>
    <lineage>
        <taxon>Eukaryota</taxon>
        <taxon>Sar</taxon>
        <taxon>Stramenopiles</taxon>
        <taxon>Oomycota</taxon>
        <taxon>Peronosporomycetes</taxon>
        <taxon>Peronosporales</taxon>
        <taxon>Peronosporaceae</taxon>
        <taxon>Peronospora</taxon>
    </lineage>
</organism>
<evidence type="ECO:0000313" key="4">
    <source>
        <dbReference type="Proteomes" id="UP001162060"/>
    </source>
</evidence>
<feature type="region of interest" description="Disordered" evidence="1">
    <location>
        <begin position="1"/>
        <end position="32"/>
    </location>
</feature>
<name>A0AAV1VMD3_9STRA</name>
<dbReference type="EMBL" id="CAKLBY020000378">
    <property type="protein sequence ID" value="CAK7947476.1"/>
    <property type="molecule type" value="Genomic_DNA"/>
</dbReference>
<evidence type="ECO:0000256" key="1">
    <source>
        <dbReference type="SAM" id="MobiDB-lite"/>
    </source>
</evidence>
<feature type="compositionally biased region" description="Basic and acidic residues" evidence="1">
    <location>
        <begin position="1"/>
        <end position="17"/>
    </location>
</feature>
<sequence length="135" mass="14920">MANQLKRKDQLTRRAEAKPTPTPEHSFSGSSAFTNFIRARDCRVRRGSLDEPMPPVAPTAIPHMLPPYTPPRQKDQPTSAQQFMPLGGHGLKTPKPRDPDWISFAKFSGKETHLGMGPTSIHGGCVFCSDLARQN</sequence>
<feature type="compositionally biased region" description="Polar residues" evidence="1">
    <location>
        <begin position="23"/>
        <end position="32"/>
    </location>
</feature>
<dbReference type="AlphaFoldDB" id="A0AAV1VMD3"/>
<evidence type="ECO:0000313" key="3">
    <source>
        <dbReference type="EMBL" id="CAK7947479.1"/>
    </source>
</evidence>
<reference evidence="2" key="1">
    <citation type="submission" date="2024-01" db="EMBL/GenBank/DDBJ databases">
        <authorList>
            <person name="Webb A."/>
        </authorList>
    </citation>
    <scope>NUCLEOTIDE SEQUENCE</scope>
    <source>
        <strain evidence="2">Pm1</strain>
    </source>
</reference>
<evidence type="ECO:0000313" key="2">
    <source>
        <dbReference type="EMBL" id="CAK7947476.1"/>
    </source>
</evidence>
<protein>
    <submittedName>
        <fullName evidence="2">Uncharacterized protein</fullName>
    </submittedName>
</protein>
<accession>A0AAV1VMD3</accession>
<feature type="region of interest" description="Disordered" evidence="1">
    <location>
        <begin position="47"/>
        <end position="103"/>
    </location>
</feature>
<gene>
    <name evidence="2" type="ORF">PM001_LOCUS32626</name>
    <name evidence="3" type="ORF">PM001_LOCUS32629</name>
</gene>
<comment type="caution">
    <text evidence="2">The sequence shown here is derived from an EMBL/GenBank/DDBJ whole genome shotgun (WGS) entry which is preliminary data.</text>
</comment>
<dbReference type="EMBL" id="CAKLBY020000378">
    <property type="protein sequence ID" value="CAK7947479.1"/>
    <property type="molecule type" value="Genomic_DNA"/>
</dbReference>
<proteinExistence type="predicted"/>